<evidence type="ECO:0000313" key="2">
    <source>
        <dbReference type="Proteomes" id="UP000550714"/>
    </source>
</evidence>
<dbReference type="EMBL" id="JACHWU010000001">
    <property type="protein sequence ID" value="MBB3050569.1"/>
    <property type="molecule type" value="Genomic_DNA"/>
</dbReference>
<accession>A0A839S197</accession>
<organism evidence="1 2">
    <name type="scientific">Prauserella isguenensis</name>
    <dbReference type="NCBI Taxonomy" id="1470180"/>
    <lineage>
        <taxon>Bacteria</taxon>
        <taxon>Bacillati</taxon>
        <taxon>Actinomycetota</taxon>
        <taxon>Actinomycetes</taxon>
        <taxon>Pseudonocardiales</taxon>
        <taxon>Pseudonocardiaceae</taxon>
        <taxon>Prauserella</taxon>
    </lineage>
</organism>
<gene>
    <name evidence="1" type="ORF">FHS23_001564</name>
</gene>
<evidence type="ECO:0000313" key="1">
    <source>
        <dbReference type="EMBL" id="MBB3050569.1"/>
    </source>
</evidence>
<protein>
    <submittedName>
        <fullName evidence="1">Glycine/D-amino acid oxidase-like deaminating enzyme</fullName>
    </submittedName>
</protein>
<dbReference type="Pfam" id="PF13450">
    <property type="entry name" value="NAD_binding_8"/>
    <property type="match status" value="1"/>
</dbReference>
<comment type="caution">
    <text evidence="1">The sequence shown here is derived from an EMBL/GenBank/DDBJ whole genome shotgun (WGS) entry which is preliminary data.</text>
</comment>
<dbReference type="AlphaFoldDB" id="A0A839S197"/>
<dbReference type="InterPro" id="IPR036188">
    <property type="entry name" value="FAD/NAD-bd_sf"/>
</dbReference>
<dbReference type="SUPFAM" id="SSF51905">
    <property type="entry name" value="FAD/NAD(P)-binding domain"/>
    <property type="match status" value="1"/>
</dbReference>
<dbReference type="RefSeq" id="WP_183650060.1">
    <property type="nucleotide sequence ID" value="NZ_JACHWU010000001.1"/>
</dbReference>
<dbReference type="Proteomes" id="UP000550714">
    <property type="component" value="Unassembled WGS sequence"/>
</dbReference>
<proteinExistence type="predicted"/>
<sequence length="73" mass="8241">MTEPTVAVIGAGASGLTAAYRLSRRHRSSDVAELCRGETLPRMWEFYRAYSEAGFRSGYLDVRQFGMHKPTRD</sequence>
<name>A0A839S197_9PSEU</name>
<dbReference type="Gene3D" id="3.50.50.60">
    <property type="entry name" value="FAD/NAD(P)-binding domain"/>
    <property type="match status" value="1"/>
</dbReference>
<reference evidence="1 2" key="1">
    <citation type="submission" date="2020-08" db="EMBL/GenBank/DDBJ databases">
        <title>Genomic Encyclopedia of Type Strains, Phase III (KMG-III): the genomes of soil and plant-associated and newly described type strains.</title>
        <authorList>
            <person name="Whitman W."/>
        </authorList>
    </citation>
    <scope>NUCLEOTIDE SEQUENCE [LARGE SCALE GENOMIC DNA]</scope>
    <source>
        <strain evidence="1 2">CECT 8577</strain>
    </source>
</reference>
<keyword evidence="2" id="KW-1185">Reference proteome</keyword>